<dbReference type="SUPFAM" id="SSF53850">
    <property type="entry name" value="Periplasmic binding protein-like II"/>
    <property type="match status" value="1"/>
</dbReference>
<comment type="caution">
    <text evidence="2">The sequence shown here is derived from an EMBL/GenBank/DDBJ whole genome shotgun (WGS) entry which is preliminary data.</text>
</comment>
<feature type="domain" description="SsuA/THI5-like" evidence="1">
    <location>
        <begin position="44"/>
        <end position="252"/>
    </location>
</feature>
<reference evidence="3" key="1">
    <citation type="journal article" date="2019" name="Int. J. Syst. Evol. Microbiol.">
        <title>The Global Catalogue of Microorganisms (GCM) 10K type strain sequencing project: providing services to taxonomists for standard genome sequencing and annotation.</title>
        <authorList>
            <consortium name="The Broad Institute Genomics Platform"/>
            <consortium name="The Broad Institute Genome Sequencing Center for Infectious Disease"/>
            <person name="Wu L."/>
            <person name="Ma J."/>
        </authorList>
    </citation>
    <scope>NUCLEOTIDE SEQUENCE [LARGE SCALE GENOMIC DNA]</scope>
    <source>
        <strain evidence="3">CCUG 52478</strain>
    </source>
</reference>
<gene>
    <name evidence="2" type="ORF">ACFQ3F_25110</name>
</gene>
<accession>A0ABW3W7I1</accession>
<dbReference type="InterPro" id="IPR015168">
    <property type="entry name" value="SsuA/THI5"/>
</dbReference>
<dbReference type="PANTHER" id="PTHR31528:SF15">
    <property type="entry name" value="RIBOFLAVIN-BINDING PROTEIN RIBY"/>
    <property type="match status" value="1"/>
</dbReference>
<dbReference type="InterPro" id="IPR027939">
    <property type="entry name" value="NMT1/THI5"/>
</dbReference>
<dbReference type="RefSeq" id="WP_367918169.1">
    <property type="nucleotide sequence ID" value="NZ_BAABAC010000007.1"/>
</dbReference>
<proteinExistence type="predicted"/>
<dbReference type="EMBL" id="JBHTLX010000033">
    <property type="protein sequence ID" value="MFD1251095.1"/>
    <property type="molecule type" value="Genomic_DNA"/>
</dbReference>
<keyword evidence="3" id="KW-1185">Reference proteome</keyword>
<evidence type="ECO:0000313" key="3">
    <source>
        <dbReference type="Proteomes" id="UP001597229"/>
    </source>
</evidence>
<dbReference type="Proteomes" id="UP001597229">
    <property type="component" value="Unassembled WGS sequence"/>
</dbReference>
<evidence type="ECO:0000259" key="1">
    <source>
        <dbReference type="Pfam" id="PF09084"/>
    </source>
</evidence>
<protein>
    <submittedName>
        <fullName evidence="2">ABC transporter substrate-binding protein</fullName>
    </submittedName>
</protein>
<dbReference type="Pfam" id="PF09084">
    <property type="entry name" value="NMT1"/>
    <property type="match status" value="1"/>
</dbReference>
<sequence length="329" mass="35033">MATALSLAACGTDSGGSPGGDRKAGGSGDHVKVILDFIYNGSYGPLAYGTDQGYFADKGVDLEVIPGRGGDLAMQQINQGKVDFAFTDLSSYLRQKLQNQTETTAVYVWVPDPQICIASLTPLSSPADMAGKSFATVSFSNGRTTVPYVLKQNGVDTSKVKVQLLDISVLIPQLLSGAVDTAESAIPDSLAENRITAKRAGKDLSCTALSAWGYKDYGKMLIVRNDLIKSNPDLVKRVIEGFDESLQNAVANASSDDIFNALKKVNPQTDKQSIADAWTGFKDMEKGNTGAIDQGFVTYSLGFLKDTEGLTTTAAPNTFYDNSYVEGAR</sequence>
<evidence type="ECO:0000313" key="2">
    <source>
        <dbReference type="EMBL" id="MFD1251095.1"/>
    </source>
</evidence>
<organism evidence="2 3">
    <name type="scientific">Nocardioides ginsengisoli</name>
    <dbReference type="NCBI Taxonomy" id="363868"/>
    <lineage>
        <taxon>Bacteria</taxon>
        <taxon>Bacillati</taxon>
        <taxon>Actinomycetota</taxon>
        <taxon>Actinomycetes</taxon>
        <taxon>Propionibacteriales</taxon>
        <taxon>Nocardioidaceae</taxon>
        <taxon>Nocardioides</taxon>
    </lineage>
</organism>
<name>A0ABW3W7I1_9ACTN</name>
<dbReference type="PANTHER" id="PTHR31528">
    <property type="entry name" value="4-AMINO-5-HYDROXYMETHYL-2-METHYLPYRIMIDINE PHOSPHATE SYNTHASE THI11-RELATED"/>
    <property type="match status" value="1"/>
</dbReference>
<dbReference type="Gene3D" id="3.40.190.10">
    <property type="entry name" value="Periplasmic binding protein-like II"/>
    <property type="match status" value="2"/>
</dbReference>